<evidence type="ECO:0000259" key="3">
    <source>
        <dbReference type="PROSITE" id="PS50158"/>
    </source>
</evidence>
<dbReference type="GO" id="GO:0003676">
    <property type="term" value="F:nucleic acid binding"/>
    <property type="evidence" value="ECO:0007669"/>
    <property type="project" value="InterPro"/>
</dbReference>
<dbReference type="GO" id="GO:0008270">
    <property type="term" value="F:zinc ion binding"/>
    <property type="evidence" value="ECO:0007669"/>
    <property type="project" value="UniProtKB-KW"/>
</dbReference>
<protein>
    <recommendedName>
        <fullName evidence="3">CCHC-type domain-containing protein</fullName>
    </recommendedName>
</protein>
<feature type="compositionally biased region" description="Low complexity" evidence="2">
    <location>
        <begin position="37"/>
        <end position="51"/>
    </location>
</feature>
<evidence type="ECO:0000313" key="5">
    <source>
        <dbReference type="Proteomes" id="UP001162156"/>
    </source>
</evidence>
<feature type="region of interest" description="Disordered" evidence="2">
    <location>
        <begin position="29"/>
        <end position="54"/>
    </location>
</feature>
<name>A0AAV8WZB3_9CUCU</name>
<dbReference type="PROSITE" id="PS50158">
    <property type="entry name" value="ZF_CCHC"/>
    <property type="match status" value="1"/>
</dbReference>
<evidence type="ECO:0000256" key="2">
    <source>
        <dbReference type="SAM" id="MobiDB-lite"/>
    </source>
</evidence>
<feature type="region of interest" description="Disordered" evidence="2">
    <location>
        <begin position="165"/>
        <end position="206"/>
    </location>
</feature>
<dbReference type="InterPro" id="IPR036875">
    <property type="entry name" value="Znf_CCHC_sf"/>
</dbReference>
<dbReference type="SUPFAM" id="SSF57756">
    <property type="entry name" value="Retrovirus zinc finger-like domains"/>
    <property type="match status" value="1"/>
</dbReference>
<feature type="domain" description="CCHC-type" evidence="3">
    <location>
        <begin position="65"/>
        <end position="82"/>
    </location>
</feature>
<keyword evidence="1" id="KW-0863">Zinc-finger</keyword>
<feature type="region of interest" description="Disordered" evidence="2">
    <location>
        <begin position="86"/>
        <end position="108"/>
    </location>
</feature>
<sequence>MIEFQKRESNNSGVKSNFQAFSSHVSRNMKYQGGTRNNSQNFQRQQSSLSSYQGTGQNNANNYLRRCFKCNRIGHIQKYCRSRNLNQQTGHSRNPESEVMLTNAEPQQEQEGSIKWLLDSGCSDHIVNTDKYFSSFINLENSINVKVGFSLKSKKKESEDDILQLAEENSRKNEPSEEEDLSDTCIEKNQNIDGVETKERPKPMSGVNQYLHNVETTDRVPPYHNEACQYETEYAQQRYEDLSLLETHEENYNDQDLEQQEPAYNNYDQEDNAASNFMNAEATQYPT</sequence>
<dbReference type="AlphaFoldDB" id="A0AAV8WZB3"/>
<proteinExistence type="predicted"/>
<feature type="region of interest" description="Disordered" evidence="2">
    <location>
        <begin position="251"/>
        <end position="270"/>
    </location>
</feature>
<dbReference type="EMBL" id="JANEYF010004293">
    <property type="protein sequence ID" value="KAJ8931572.1"/>
    <property type="molecule type" value="Genomic_DNA"/>
</dbReference>
<reference evidence="4" key="1">
    <citation type="journal article" date="2023" name="Insect Mol. Biol.">
        <title>Genome sequencing provides insights into the evolution of gene families encoding plant cell wall-degrading enzymes in longhorned beetles.</title>
        <authorList>
            <person name="Shin N.R."/>
            <person name="Okamura Y."/>
            <person name="Kirsch R."/>
            <person name="Pauchet Y."/>
        </authorList>
    </citation>
    <scope>NUCLEOTIDE SEQUENCE</scope>
    <source>
        <strain evidence="4">RBIC_L_NR</strain>
    </source>
</reference>
<keyword evidence="5" id="KW-1185">Reference proteome</keyword>
<evidence type="ECO:0000256" key="1">
    <source>
        <dbReference type="PROSITE-ProRule" id="PRU00047"/>
    </source>
</evidence>
<comment type="caution">
    <text evidence="4">The sequence shown here is derived from an EMBL/GenBank/DDBJ whole genome shotgun (WGS) entry which is preliminary data.</text>
</comment>
<accession>A0AAV8WZB3</accession>
<dbReference type="InterPro" id="IPR001878">
    <property type="entry name" value="Znf_CCHC"/>
</dbReference>
<evidence type="ECO:0000313" key="4">
    <source>
        <dbReference type="EMBL" id="KAJ8931572.1"/>
    </source>
</evidence>
<dbReference type="Proteomes" id="UP001162156">
    <property type="component" value="Unassembled WGS sequence"/>
</dbReference>
<keyword evidence="1" id="KW-0479">Metal-binding</keyword>
<gene>
    <name evidence="4" type="ORF">NQ314_015498</name>
</gene>
<organism evidence="4 5">
    <name type="scientific">Rhamnusium bicolor</name>
    <dbReference type="NCBI Taxonomy" id="1586634"/>
    <lineage>
        <taxon>Eukaryota</taxon>
        <taxon>Metazoa</taxon>
        <taxon>Ecdysozoa</taxon>
        <taxon>Arthropoda</taxon>
        <taxon>Hexapoda</taxon>
        <taxon>Insecta</taxon>
        <taxon>Pterygota</taxon>
        <taxon>Neoptera</taxon>
        <taxon>Endopterygota</taxon>
        <taxon>Coleoptera</taxon>
        <taxon>Polyphaga</taxon>
        <taxon>Cucujiformia</taxon>
        <taxon>Chrysomeloidea</taxon>
        <taxon>Cerambycidae</taxon>
        <taxon>Lepturinae</taxon>
        <taxon>Rhagiini</taxon>
        <taxon>Rhamnusium</taxon>
    </lineage>
</organism>
<keyword evidence="1" id="KW-0862">Zinc</keyword>